<gene>
    <name evidence="6" type="ORF">SAMN05216278_3805</name>
</gene>
<dbReference type="InterPro" id="IPR011042">
    <property type="entry name" value="6-blade_b-propeller_TolB-like"/>
</dbReference>
<sequence length="644" mass="70445">MKDNTTDESSDHRLPLENPSRRTFLKSTVVAGGLASLGDVAAAENHQFELHGQVEGWIGAAPPSIEGVTNPTLEVKAGETYTITWVNVDGKTHNLVIVDDEGYQVLRTKLEPEQGAVQTVQFEATENMGEYYCEIHPRSMRGQFDNVGGNGETEADAGEDERKIPTGATIELEQVAGGLTHPLGLEYAPEEDDRLFVLDQTGQIYVLDEDGLRDEPFLTVDDKLFAEDLGAPELGGYDERGLLGLAFHPDFEQNRRFFVRYSAPVLEGTPHEYDHTEVLSEFRATEDLSRGDPDSERIIMTFPSPQLNHNAGQIGFGPDDGYLYVPMGDGGGAGDTGLGHVSDWYDENEGGNGQDVVQNLLGGIHRIDVDNEDGDRAYAIPDDNPLIDQEGRDEYYAWGLRNPWRMTFNDGDLFVGDLGQNLFEEVDIVEKGGNYGWNVKEGTHCFSTGHPVEPADECPSSTPEDVRGGEPLLNPIIEYRHRKTTTAVIDGNSVIGGYVYGTLPGGTTEVGDSTAPLDGKYVFGNWSNRGFSEPAGDVFAATEPENDDEMWSIEELQIAGRENGELGEFVMSFGRDHEGNLYVLTTEKAAVTGNTGKVYKIVGVTEEETEDTGTETETQTETETAMSEAENESTTTTETDGYSI</sequence>
<keyword evidence="1" id="KW-0479">Metal-binding</keyword>
<protein>
    <submittedName>
        <fullName evidence="6">Copper binding protein, plastocyanin/azurin family</fullName>
    </submittedName>
</protein>
<proteinExistence type="predicted"/>
<dbReference type="SUPFAM" id="SSF50952">
    <property type="entry name" value="Soluble quinoprotein glucose dehydrogenase"/>
    <property type="match status" value="1"/>
</dbReference>
<dbReference type="InterPro" id="IPR011041">
    <property type="entry name" value="Quinoprot_gluc/sorb_DH_b-prop"/>
</dbReference>
<dbReference type="InterPro" id="IPR006311">
    <property type="entry name" value="TAT_signal"/>
</dbReference>
<organism evidence="6 7">
    <name type="scientific">Halopelagius longus</name>
    <dbReference type="NCBI Taxonomy" id="1236180"/>
    <lineage>
        <taxon>Archaea</taxon>
        <taxon>Methanobacteriati</taxon>
        <taxon>Methanobacteriota</taxon>
        <taxon>Stenosarchaea group</taxon>
        <taxon>Halobacteria</taxon>
        <taxon>Halobacteriales</taxon>
        <taxon>Haloferacaceae</taxon>
    </lineage>
</organism>
<dbReference type="PANTHER" id="PTHR19328">
    <property type="entry name" value="HEDGEHOG-INTERACTING PROTEIN"/>
    <property type="match status" value="1"/>
</dbReference>
<dbReference type="Pfam" id="PF00127">
    <property type="entry name" value="Copper-bind"/>
    <property type="match status" value="1"/>
</dbReference>
<dbReference type="SUPFAM" id="SSF49503">
    <property type="entry name" value="Cupredoxins"/>
    <property type="match status" value="1"/>
</dbReference>
<feature type="domain" description="Glucose/Sorbosone dehydrogenase" evidence="5">
    <location>
        <begin position="179"/>
        <end position="447"/>
    </location>
</feature>
<dbReference type="GO" id="GO:0009055">
    <property type="term" value="F:electron transfer activity"/>
    <property type="evidence" value="ECO:0007669"/>
    <property type="project" value="InterPro"/>
</dbReference>
<dbReference type="RefSeq" id="WP_217629051.1">
    <property type="nucleotide sequence ID" value="NZ_FNKQ01000007.1"/>
</dbReference>
<evidence type="ECO:0000256" key="1">
    <source>
        <dbReference type="ARBA" id="ARBA00022723"/>
    </source>
</evidence>
<dbReference type="InterPro" id="IPR012938">
    <property type="entry name" value="Glc/Sorbosone_DH"/>
</dbReference>
<dbReference type="OrthoDB" id="6744at2157"/>
<dbReference type="PROSITE" id="PS51318">
    <property type="entry name" value="TAT"/>
    <property type="match status" value="1"/>
</dbReference>
<reference evidence="7" key="1">
    <citation type="submission" date="2016-10" db="EMBL/GenBank/DDBJ databases">
        <authorList>
            <person name="Varghese N."/>
            <person name="Submissions S."/>
        </authorList>
    </citation>
    <scope>NUCLEOTIDE SEQUENCE [LARGE SCALE GENOMIC DNA]</scope>
    <source>
        <strain evidence="7">CGMCC 1.12397</strain>
    </source>
</reference>
<dbReference type="EMBL" id="FNKQ01000007">
    <property type="protein sequence ID" value="SDR15836.1"/>
    <property type="molecule type" value="Genomic_DNA"/>
</dbReference>
<evidence type="ECO:0000313" key="6">
    <source>
        <dbReference type="EMBL" id="SDR15836.1"/>
    </source>
</evidence>
<dbReference type="Pfam" id="PF07995">
    <property type="entry name" value="GSDH"/>
    <property type="match status" value="1"/>
</dbReference>
<dbReference type="InterPro" id="IPR000923">
    <property type="entry name" value="BlueCu_1"/>
</dbReference>
<dbReference type="Gene3D" id="2.60.40.420">
    <property type="entry name" value="Cupredoxins - blue copper proteins"/>
    <property type="match status" value="1"/>
</dbReference>
<evidence type="ECO:0000259" key="5">
    <source>
        <dbReference type="Pfam" id="PF07995"/>
    </source>
</evidence>
<dbReference type="AlphaFoldDB" id="A0A1H1GSL8"/>
<dbReference type="Proteomes" id="UP000199289">
    <property type="component" value="Unassembled WGS sequence"/>
</dbReference>
<feature type="compositionally biased region" description="Acidic residues" evidence="3">
    <location>
        <begin position="607"/>
        <end position="620"/>
    </location>
</feature>
<dbReference type="PANTHER" id="PTHR19328:SF75">
    <property type="entry name" value="ALDOSE SUGAR DEHYDROGENASE YLII"/>
    <property type="match status" value="1"/>
</dbReference>
<dbReference type="GO" id="GO:0005507">
    <property type="term" value="F:copper ion binding"/>
    <property type="evidence" value="ECO:0007669"/>
    <property type="project" value="InterPro"/>
</dbReference>
<evidence type="ECO:0000256" key="2">
    <source>
        <dbReference type="ARBA" id="ARBA00023008"/>
    </source>
</evidence>
<evidence type="ECO:0000256" key="3">
    <source>
        <dbReference type="SAM" id="MobiDB-lite"/>
    </source>
</evidence>
<accession>A0A1H1GSL8</accession>
<dbReference type="InterPro" id="IPR008972">
    <property type="entry name" value="Cupredoxin"/>
</dbReference>
<feature type="domain" description="Blue (type 1) copper" evidence="4">
    <location>
        <begin position="72"/>
        <end position="143"/>
    </location>
</feature>
<keyword evidence="2" id="KW-0186">Copper</keyword>
<evidence type="ECO:0000313" key="7">
    <source>
        <dbReference type="Proteomes" id="UP000199289"/>
    </source>
</evidence>
<evidence type="ECO:0000259" key="4">
    <source>
        <dbReference type="Pfam" id="PF00127"/>
    </source>
</evidence>
<feature type="region of interest" description="Disordered" evidence="3">
    <location>
        <begin position="607"/>
        <end position="644"/>
    </location>
</feature>
<name>A0A1H1GSL8_9EURY</name>
<dbReference type="Gene3D" id="2.120.10.30">
    <property type="entry name" value="TolB, C-terminal domain"/>
    <property type="match status" value="1"/>
</dbReference>
<feature type="compositionally biased region" description="Low complexity" evidence="3">
    <location>
        <begin position="621"/>
        <end position="644"/>
    </location>
</feature>